<evidence type="ECO:0000313" key="2">
    <source>
        <dbReference type="EMBL" id="KJH44497.1"/>
    </source>
</evidence>
<dbReference type="EMBL" id="KN716468">
    <property type="protein sequence ID" value="KJH44497.1"/>
    <property type="molecule type" value="Genomic_DNA"/>
</dbReference>
<name>A0A0D8XL33_DICVI</name>
<proteinExistence type="predicted"/>
<dbReference type="AlphaFoldDB" id="A0A0D8XL33"/>
<sequence length="89" mass="9921">MNLLLSSLLLVLTVMPDIRCEQHVDLYSEEGISNSPLSPSNLFITYPRHEKKSADSTSVIISSGLPLKKRLYVARVGKRAYIYAARVGK</sequence>
<dbReference type="Proteomes" id="UP000053766">
    <property type="component" value="Unassembled WGS sequence"/>
</dbReference>
<keyword evidence="3" id="KW-1185">Reference proteome</keyword>
<gene>
    <name evidence="2" type="ORF">DICVIV_09479</name>
</gene>
<dbReference type="OrthoDB" id="5808547at2759"/>
<feature type="signal peptide" evidence="1">
    <location>
        <begin position="1"/>
        <end position="20"/>
    </location>
</feature>
<accession>A0A0D8XL33</accession>
<protein>
    <submittedName>
        <fullName evidence="2">Uncharacterized protein</fullName>
    </submittedName>
</protein>
<reference evidence="2 3" key="1">
    <citation type="submission" date="2013-11" db="EMBL/GenBank/DDBJ databases">
        <title>Draft genome of the bovine lungworm Dictyocaulus viviparus.</title>
        <authorList>
            <person name="Mitreva M."/>
        </authorList>
    </citation>
    <scope>NUCLEOTIDE SEQUENCE [LARGE SCALE GENOMIC DNA]</scope>
    <source>
        <strain evidence="2 3">HannoverDv2000</strain>
    </source>
</reference>
<keyword evidence="1" id="KW-0732">Signal</keyword>
<organism evidence="2 3">
    <name type="scientific">Dictyocaulus viviparus</name>
    <name type="common">Bovine lungworm</name>
    <dbReference type="NCBI Taxonomy" id="29172"/>
    <lineage>
        <taxon>Eukaryota</taxon>
        <taxon>Metazoa</taxon>
        <taxon>Ecdysozoa</taxon>
        <taxon>Nematoda</taxon>
        <taxon>Chromadorea</taxon>
        <taxon>Rhabditida</taxon>
        <taxon>Rhabditina</taxon>
        <taxon>Rhabditomorpha</taxon>
        <taxon>Strongyloidea</taxon>
        <taxon>Metastrongylidae</taxon>
        <taxon>Dictyocaulus</taxon>
    </lineage>
</organism>
<evidence type="ECO:0000256" key="1">
    <source>
        <dbReference type="SAM" id="SignalP"/>
    </source>
</evidence>
<reference evidence="3" key="2">
    <citation type="journal article" date="2016" name="Sci. Rep.">
        <title>Dictyocaulus viviparus genome, variome and transcriptome elucidate lungworm biology and support future intervention.</title>
        <authorList>
            <person name="McNulty S.N."/>
            <person name="Strube C."/>
            <person name="Rosa B.A."/>
            <person name="Martin J.C."/>
            <person name="Tyagi R."/>
            <person name="Choi Y.J."/>
            <person name="Wang Q."/>
            <person name="Hallsworth Pepin K."/>
            <person name="Zhang X."/>
            <person name="Ozersky P."/>
            <person name="Wilson R.K."/>
            <person name="Sternberg P.W."/>
            <person name="Gasser R.B."/>
            <person name="Mitreva M."/>
        </authorList>
    </citation>
    <scope>NUCLEOTIDE SEQUENCE [LARGE SCALE GENOMIC DNA]</scope>
    <source>
        <strain evidence="3">HannoverDv2000</strain>
    </source>
</reference>
<evidence type="ECO:0000313" key="3">
    <source>
        <dbReference type="Proteomes" id="UP000053766"/>
    </source>
</evidence>
<feature type="chain" id="PRO_5002336003" evidence="1">
    <location>
        <begin position="21"/>
        <end position="89"/>
    </location>
</feature>